<dbReference type="EMBL" id="BPLR01004397">
    <property type="protein sequence ID" value="GIX94603.1"/>
    <property type="molecule type" value="Genomic_DNA"/>
</dbReference>
<accession>A0AAV4PC58</accession>
<organism evidence="1 2">
    <name type="scientific">Caerostris extrusa</name>
    <name type="common">Bark spider</name>
    <name type="synonym">Caerostris bankana</name>
    <dbReference type="NCBI Taxonomy" id="172846"/>
    <lineage>
        <taxon>Eukaryota</taxon>
        <taxon>Metazoa</taxon>
        <taxon>Ecdysozoa</taxon>
        <taxon>Arthropoda</taxon>
        <taxon>Chelicerata</taxon>
        <taxon>Arachnida</taxon>
        <taxon>Araneae</taxon>
        <taxon>Araneomorphae</taxon>
        <taxon>Entelegynae</taxon>
        <taxon>Araneoidea</taxon>
        <taxon>Araneidae</taxon>
        <taxon>Caerostris</taxon>
    </lineage>
</organism>
<sequence>MAVVGKVIQPTAEYLTKEYSQGPRVLFGIPSIHWVIRDKSLSSDILSQPIRKLRCGRFMAVVLKVIQSTAEYLTKEYSWSPRVLFGIPSIHCVMRDKSLSSDFLSQPIRKLRCRVCWKLRAQH</sequence>
<dbReference type="Proteomes" id="UP001054945">
    <property type="component" value="Unassembled WGS sequence"/>
</dbReference>
<comment type="caution">
    <text evidence="1">The sequence shown here is derived from an EMBL/GenBank/DDBJ whole genome shotgun (WGS) entry which is preliminary data.</text>
</comment>
<evidence type="ECO:0000313" key="1">
    <source>
        <dbReference type="EMBL" id="GIX94603.1"/>
    </source>
</evidence>
<gene>
    <name evidence="1" type="ORF">CEXT_773401</name>
</gene>
<proteinExistence type="predicted"/>
<reference evidence="1 2" key="1">
    <citation type="submission" date="2021-06" db="EMBL/GenBank/DDBJ databases">
        <title>Caerostris extrusa draft genome.</title>
        <authorList>
            <person name="Kono N."/>
            <person name="Arakawa K."/>
        </authorList>
    </citation>
    <scope>NUCLEOTIDE SEQUENCE [LARGE SCALE GENOMIC DNA]</scope>
</reference>
<dbReference type="AlphaFoldDB" id="A0AAV4PC58"/>
<evidence type="ECO:0000313" key="2">
    <source>
        <dbReference type="Proteomes" id="UP001054945"/>
    </source>
</evidence>
<name>A0AAV4PC58_CAEEX</name>
<protein>
    <submittedName>
        <fullName evidence="1">Uncharacterized protein</fullName>
    </submittedName>
</protein>
<keyword evidence="2" id="KW-1185">Reference proteome</keyword>